<sequence>MLASAFESYRQAIKSRHLSLVWHGYGSAIFLEIGELSTQQRRDGSDGNPKGEYTVMIEWSWRIESEAAILAGSWTDEQNWDEIFEPLVGRRIEDVVLFARLPELSITLEKGRYFTSFMTAEGQPAWTIFRNSRDDGKVSSISVVAGHVVEAFE</sequence>
<comment type="caution">
    <text evidence="1">The sequence shown here is derived from an EMBL/GenBank/DDBJ whole genome shotgun (WGS) entry which is preliminary data.</text>
</comment>
<organism evidence="1 2">
    <name type="scientific">Rhizobium tubonense</name>
    <dbReference type="NCBI Taxonomy" id="484088"/>
    <lineage>
        <taxon>Bacteria</taxon>
        <taxon>Pseudomonadati</taxon>
        <taxon>Pseudomonadota</taxon>
        <taxon>Alphaproteobacteria</taxon>
        <taxon>Hyphomicrobiales</taxon>
        <taxon>Rhizobiaceae</taxon>
        <taxon>Rhizobium/Agrobacterium group</taxon>
        <taxon>Rhizobium</taxon>
    </lineage>
</organism>
<gene>
    <name evidence="1" type="ORF">CPY51_11605</name>
</gene>
<proteinExistence type="predicted"/>
<accession>A0A2W4CNN7</accession>
<name>A0A2W4CNN7_9HYPH</name>
<dbReference type="Proteomes" id="UP000248925">
    <property type="component" value="Unassembled WGS sequence"/>
</dbReference>
<dbReference type="OrthoDB" id="8018573at2"/>
<reference evidence="1 2" key="1">
    <citation type="journal article" date="2018" name="Sci. Rep.">
        <title>Rhizobium tumorigenes sp. nov., a novel plant tumorigenic bacterium isolated from cane gall tumors on thornless blackberry.</title>
        <authorList>
            <person name="Kuzmanovi N."/>
            <person name="Smalla K."/>
            <person name="Gronow S."/>
            <person name="PuBawska J."/>
        </authorList>
    </citation>
    <scope>NUCLEOTIDE SEQUENCE [LARGE SCALE GENOMIC DNA]</scope>
    <source>
        <strain evidence="1 2">CCBAU 85046</strain>
    </source>
</reference>
<protein>
    <submittedName>
        <fullName evidence="1">Uncharacterized protein</fullName>
    </submittedName>
</protein>
<dbReference type="RefSeq" id="WP_111160382.1">
    <property type="nucleotide sequence ID" value="NZ_PCDP01000034.1"/>
</dbReference>
<dbReference type="EMBL" id="PCDP01000034">
    <property type="protein sequence ID" value="PZM14407.1"/>
    <property type="molecule type" value="Genomic_DNA"/>
</dbReference>
<evidence type="ECO:0000313" key="2">
    <source>
        <dbReference type="Proteomes" id="UP000248925"/>
    </source>
</evidence>
<dbReference type="AlphaFoldDB" id="A0A2W4CNN7"/>
<keyword evidence="2" id="KW-1185">Reference proteome</keyword>
<evidence type="ECO:0000313" key="1">
    <source>
        <dbReference type="EMBL" id="PZM14407.1"/>
    </source>
</evidence>